<proteinExistence type="predicted"/>
<dbReference type="SMART" id="SM00349">
    <property type="entry name" value="KRAB"/>
    <property type="match status" value="1"/>
</dbReference>
<evidence type="ECO:0000313" key="2">
    <source>
        <dbReference type="EMBL" id="EDL82726.1"/>
    </source>
</evidence>
<dbReference type="InterPro" id="IPR050169">
    <property type="entry name" value="Krueppel_C2H2_ZnF"/>
</dbReference>
<feature type="domain" description="KRAB" evidence="1">
    <location>
        <begin position="10"/>
        <end position="65"/>
    </location>
</feature>
<dbReference type="Pfam" id="PF01352">
    <property type="entry name" value="KRAB"/>
    <property type="match status" value="1"/>
</dbReference>
<gene>
    <name evidence="2" type="ORF">rCG_53377</name>
</gene>
<dbReference type="Proteomes" id="UP000234681">
    <property type="component" value="Unassembled WGS sequence"/>
</dbReference>
<dbReference type="GO" id="GO:0006355">
    <property type="term" value="P:regulation of DNA-templated transcription"/>
    <property type="evidence" value="ECO:0007669"/>
    <property type="project" value="InterPro"/>
</dbReference>
<protein>
    <submittedName>
        <fullName evidence="2">RCG53377, isoform CRA_b</fullName>
    </submittedName>
</protein>
<dbReference type="AlphaFoldDB" id="A6KUQ1"/>
<evidence type="ECO:0000259" key="1">
    <source>
        <dbReference type="PROSITE" id="PS50805"/>
    </source>
</evidence>
<dbReference type="PANTHER" id="PTHR23232:SF142">
    <property type="entry name" value="GASTRULA ZINC FINGER PROTEIN XLCGF57.1-LIKE-RELATED"/>
    <property type="match status" value="1"/>
</dbReference>
<sequence length="65" mass="7824">MRPKLEMEPVTFEDVAVNFTSGEWTMLDSSQKKLYRDVMKETFLNLISIEKTQEENFEEDYQNLR</sequence>
<dbReference type="EMBL" id="CH474217">
    <property type="protein sequence ID" value="EDL82726.1"/>
    <property type="molecule type" value="Genomic_DNA"/>
</dbReference>
<dbReference type="InterPro" id="IPR001909">
    <property type="entry name" value="KRAB"/>
</dbReference>
<name>A6KUQ1_RAT</name>
<accession>A6KUQ1</accession>
<dbReference type="CDD" id="cd07765">
    <property type="entry name" value="KRAB_A-box"/>
    <property type="match status" value="1"/>
</dbReference>
<reference evidence="3" key="1">
    <citation type="submission" date="2005-06" db="EMBL/GenBank/DDBJ databases">
        <authorList>
            <person name="Mural R.J."/>
            <person name="Li P.W."/>
            <person name="Adams M.D."/>
            <person name="Amanatides P.G."/>
            <person name="Baden-Tillson H."/>
            <person name="Barnstead M."/>
            <person name="Chin S.H."/>
            <person name="Dew I."/>
            <person name="Evans C.A."/>
            <person name="Ferriera S."/>
            <person name="Flanigan M."/>
            <person name="Fosler C."/>
            <person name="Glodek A."/>
            <person name="Gu Z."/>
            <person name="Holt R.A."/>
            <person name="Jennings D."/>
            <person name="Kraft C.L."/>
            <person name="Lu F."/>
            <person name="Nguyen T."/>
            <person name="Nusskern D.R."/>
            <person name="Pfannkoch C.M."/>
            <person name="Sitter C."/>
            <person name="Sutton G.G."/>
            <person name="Venter J.C."/>
            <person name="Wang Z."/>
            <person name="Woodage T."/>
            <person name="Zheng X.H."/>
            <person name="Zhong F."/>
        </authorList>
    </citation>
    <scope>NUCLEOTIDE SEQUENCE [LARGE SCALE GENOMIC DNA]</scope>
    <source>
        <strain>BN</strain>
        <strain evidence="3">Sprague-Dawley</strain>
    </source>
</reference>
<dbReference type="PANTHER" id="PTHR23232">
    <property type="entry name" value="KRAB DOMAIN C2H2 ZINC FINGER"/>
    <property type="match status" value="1"/>
</dbReference>
<organism evidence="2 3">
    <name type="scientific">Rattus norvegicus</name>
    <name type="common">Rat</name>
    <dbReference type="NCBI Taxonomy" id="10116"/>
    <lineage>
        <taxon>Eukaryota</taxon>
        <taxon>Metazoa</taxon>
        <taxon>Chordata</taxon>
        <taxon>Craniata</taxon>
        <taxon>Vertebrata</taxon>
        <taxon>Euteleostomi</taxon>
        <taxon>Mammalia</taxon>
        <taxon>Eutheria</taxon>
        <taxon>Euarchontoglires</taxon>
        <taxon>Glires</taxon>
        <taxon>Rodentia</taxon>
        <taxon>Myomorpha</taxon>
        <taxon>Muroidea</taxon>
        <taxon>Muridae</taxon>
        <taxon>Murinae</taxon>
        <taxon>Rattus</taxon>
    </lineage>
</organism>
<dbReference type="PROSITE" id="PS50805">
    <property type="entry name" value="KRAB"/>
    <property type="match status" value="1"/>
</dbReference>
<dbReference type="InterPro" id="IPR036051">
    <property type="entry name" value="KRAB_dom_sf"/>
</dbReference>
<evidence type="ECO:0000313" key="3">
    <source>
        <dbReference type="Proteomes" id="UP000234681"/>
    </source>
</evidence>
<dbReference type="Gene3D" id="6.10.140.140">
    <property type="match status" value="1"/>
</dbReference>
<dbReference type="SUPFAM" id="SSF109640">
    <property type="entry name" value="KRAB domain (Kruppel-associated box)"/>
    <property type="match status" value="1"/>
</dbReference>